<dbReference type="InterPro" id="IPR038588">
    <property type="entry name" value="XS_domain_sf"/>
</dbReference>
<feature type="coiled-coil region" evidence="3">
    <location>
        <begin position="415"/>
        <end position="583"/>
    </location>
</feature>
<evidence type="ECO:0000256" key="4">
    <source>
        <dbReference type="SAM" id="MobiDB-lite"/>
    </source>
</evidence>
<name>A0ABD3UMD0_9LAMI</name>
<evidence type="ECO:0000256" key="1">
    <source>
        <dbReference type="ARBA" id="ARBA00023054"/>
    </source>
</evidence>
<evidence type="ECO:0000256" key="3">
    <source>
        <dbReference type="SAM" id="Coils"/>
    </source>
</evidence>
<proteinExistence type="predicted"/>
<dbReference type="Pfam" id="PF03468">
    <property type="entry name" value="XS"/>
    <property type="match status" value="1"/>
</dbReference>
<sequence>MSCRRERRSDSRDSELEDLKYRYYRELRDEKVRIRGSGKYLLCPYCRDLERRDYYFSELERHASRIARDSKSASFRDKARHLGLLKYLDWYGDKKEKSLRSRKRSPEPLEIYPNHKSKSLKAEGRTDPPERGTNDGKLLWSMERTIGAVDEFLEGENGALIQTAAETIEPGEIVREPAEKVTRKGGLAYAVEDLEPGEIISESAEIGVVAKDTAVKSFEQDLQSRPPLATAQTSIRKSDDEPIVWPWMAIIANLPTERKNDRHVGEGGRKLRDEWVSQGYNPTKVHPLWDYRGHSGYAIVEFNKDWEGFKNALAFEMSFEKDNHGKRDWLKSRHKGDKLYGWLARGEEYRSRGIIGKYLQKNADLKSVSDIQMEDSRKNTSLVCNLTGVLETKSKKCEEIKKKISRTEVLMGNVMNQKEEMVQKYNEEMKKMQDDASDQLRQISKEHEKSKMQLEAQREELKLREKELEQRQALNEMEKINLDHQKNMNEMAIMEQKKADEKMLKLAEEQKREKERLHKEIIKLEAELDKKQALELQIQQIKGAYDVMKHLTGEGDVEDKKKLESIEEELREKVEELSDVESLHQTLVIKERKTNDELQDARKVLINGLKEGRANICVKRMGELEAKSFLQPAERKYAGDDAKEEALKLCSMWDDYLRDPSWHPYKVVKVGETHKEILDENDEKLKELKTDLGDIVYENVTKALNELNDYNPSGRYPVPELWNNSQKRKASLQEGIEYILKQWKLLKGKRRRN</sequence>
<protein>
    <submittedName>
        <fullName evidence="8">Uncharacterized protein</fullName>
    </submittedName>
</protein>
<organism evidence="8 9">
    <name type="scientific">Penstemon smallii</name>
    <dbReference type="NCBI Taxonomy" id="265156"/>
    <lineage>
        <taxon>Eukaryota</taxon>
        <taxon>Viridiplantae</taxon>
        <taxon>Streptophyta</taxon>
        <taxon>Embryophyta</taxon>
        <taxon>Tracheophyta</taxon>
        <taxon>Spermatophyta</taxon>
        <taxon>Magnoliopsida</taxon>
        <taxon>eudicotyledons</taxon>
        <taxon>Gunneridae</taxon>
        <taxon>Pentapetalae</taxon>
        <taxon>asterids</taxon>
        <taxon>lamiids</taxon>
        <taxon>Lamiales</taxon>
        <taxon>Plantaginaceae</taxon>
        <taxon>Cheloneae</taxon>
        <taxon>Penstemon</taxon>
    </lineage>
</organism>
<evidence type="ECO:0000313" key="9">
    <source>
        <dbReference type="Proteomes" id="UP001634393"/>
    </source>
</evidence>
<dbReference type="Pfam" id="PF03469">
    <property type="entry name" value="XH"/>
    <property type="match status" value="1"/>
</dbReference>
<dbReference type="Gene3D" id="3.30.70.2890">
    <property type="entry name" value="XS domain"/>
    <property type="match status" value="1"/>
</dbReference>
<gene>
    <name evidence="8" type="ORF">ACJIZ3_012551</name>
</gene>
<dbReference type="AlphaFoldDB" id="A0ABD3UMD0"/>
<accession>A0ABD3UMD0</accession>
<keyword evidence="2" id="KW-0943">RNA-mediated gene silencing</keyword>
<comment type="caution">
    <text evidence="8">The sequence shown here is derived from an EMBL/GenBank/DDBJ whole genome shotgun (WGS) entry which is preliminary data.</text>
</comment>
<dbReference type="InterPro" id="IPR005381">
    <property type="entry name" value="Znf-XS_domain"/>
</dbReference>
<dbReference type="Pfam" id="PF03470">
    <property type="entry name" value="zf-XS"/>
    <property type="match status" value="1"/>
</dbReference>
<evidence type="ECO:0000256" key="2">
    <source>
        <dbReference type="ARBA" id="ARBA00023158"/>
    </source>
</evidence>
<feature type="domain" description="Factor of DNA methylation 1-5/IDN2" evidence="6">
    <location>
        <begin position="619"/>
        <end position="748"/>
    </location>
</feature>
<dbReference type="InterPro" id="IPR005379">
    <property type="entry name" value="FDM1-5/IDN2_XH"/>
</dbReference>
<dbReference type="PANTHER" id="PTHR21596:SF23">
    <property type="entry name" value="FACTOR OF DNA METHYLATION 4"/>
    <property type="match status" value="1"/>
</dbReference>
<evidence type="ECO:0000259" key="5">
    <source>
        <dbReference type="Pfam" id="PF03468"/>
    </source>
</evidence>
<feature type="region of interest" description="Disordered" evidence="4">
    <location>
        <begin position="99"/>
        <end position="136"/>
    </location>
</feature>
<dbReference type="InterPro" id="IPR045177">
    <property type="entry name" value="FDM1-5/IDN2"/>
</dbReference>
<feature type="domain" description="Zinc finger-XS" evidence="7">
    <location>
        <begin position="43"/>
        <end position="84"/>
    </location>
</feature>
<dbReference type="EMBL" id="JBJXBP010000001">
    <property type="protein sequence ID" value="KAL3850669.1"/>
    <property type="molecule type" value="Genomic_DNA"/>
</dbReference>
<dbReference type="Proteomes" id="UP001634393">
    <property type="component" value="Unassembled WGS sequence"/>
</dbReference>
<dbReference type="InterPro" id="IPR005380">
    <property type="entry name" value="XS_domain"/>
</dbReference>
<dbReference type="GO" id="GO:0031047">
    <property type="term" value="P:regulatory ncRNA-mediated gene silencing"/>
    <property type="evidence" value="ECO:0007669"/>
    <property type="project" value="UniProtKB-KW"/>
</dbReference>
<keyword evidence="1 3" id="KW-0175">Coiled coil</keyword>
<reference evidence="8 9" key="1">
    <citation type="submission" date="2024-12" db="EMBL/GenBank/DDBJ databases">
        <title>The unique morphological basis and parallel evolutionary history of personate flowers in Penstemon.</title>
        <authorList>
            <person name="Depatie T.H."/>
            <person name="Wessinger C.A."/>
        </authorList>
    </citation>
    <scope>NUCLEOTIDE SEQUENCE [LARGE SCALE GENOMIC DNA]</scope>
    <source>
        <strain evidence="8">WTNN_2</strain>
        <tissue evidence="8">Leaf</tissue>
    </source>
</reference>
<keyword evidence="9" id="KW-1185">Reference proteome</keyword>
<feature type="compositionally biased region" description="Basic and acidic residues" evidence="4">
    <location>
        <begin position="120"/>
        <end position="134"/>
    </location>
</feature>
<evidence type="ECO:0000259" key="6">
    <source>
        <dbReference type="Pfam" id="PF03469"/>
    </source>
</evidence>
<evidence type="ECO:0000313" key="8">
    <source>
        <dbReference type="EMBL" id="KAL3850669.1"/>
    </source>
</evidence>
<evidence type="ECO:0000259" key="7">
    <source>
        <dbReference type="Pfam" id="PF03470"/>
    </source>
</evidence>
<feature type="domain" description="XS" evidence="5">
    <location>
        <begin position="240"/>
        <end position="350"/>
    </location>
</feature>
<dbReference type="CDD" id="cd12266">
    <property type="entry name" value="RRM_like_XS"/>
    <property type="match status" value="1"/>
</dbReference>
<dbReference type="PANTHER" id="PTHR21596">
    <property type="entry name" value="RIBONUCLEASE P SUBUNIT P38"/>
    <property type="match status" value="1"/>
</dbReference>